<evidence type="ECO:0000313" key="1">
    <source>
        <dbReference type="EMBL" id="GCE27551.1"/>
    </source>
</evidence>
<evidence type="ECO:0000313" key="2">
    <source>
        <dbReference type="Proteomes" id="UP000287171"/>
    </source>
</evidence>
<accession>A0A402B848</accession>
<dbReference type="Proteomes" id="UP000287171">
    <property type="component" value="Unassembled WGS sequence"/>
</dbReference>
<gene>
    <name evidence="1" type="ORF">KDA_30350</name>
</gene>
<dbReference type="OrthoDB" id="5732224at2"/>
<dbReference type="Gene3D" id="3.10.450.50">
    <property type="match status" value="1"/>
</dbReference>
<dbReference type="Pfam" id="PF12893">
    <property type="entry name" value="Lumazine_bd_2"/>
    <property type="match status" value="1"/>
</dbReference>
<dbReference type="InterPro" id="IPR032710">
    <property type="entry name" value="NTF2-like_dom_sf"/>
</dbReference>
<keyword evidence="2" id="KW-1185">Reference proteome</keyword>
<dbReference type="AlphaFoldDB" id="A0A402B848"/>
<dbReference type="InterPro" id="IPR039437">
    <property type="entry name" value="FrzH/put_lumazine-bd"/>
</dbReference>
<evidence type="ECO:0008006" key="3">
    <source>
        <dbReference type="Google" id="ProtNLM"/>
    </source>
</evidence>
<sequence>MERSIEHQAIIQAALDYIEGWHEGDAQRMERSLHPDLAKRIVMRKTSPYGGDQLSQISALGLVQKTRRGIGLKPREERRTSVTVLDQSRHSASVKIETPDTVEYLHLSTWNEVWVVVNVLWELKEG</sequence>
<dbReference type="EMBL" id="BIFT01000001">
    <property type="protein sequence ID" value="GCE27551.1"/>
    <property type="molecule type" value="Genomic_DNA"/>
</dbReference>
<comment type="caution">
    <text evidence="1">The sequence shown here is derived from an EMBL/GenBank/DDBJ whole genome shotgun (WGS) entry which is preliminary data.</text>
</comment>
<reference evidence="2" key="1">
    <citation type="submission" date="2018-12" db="EMBL/GenBank/DDBJ databases">
        <title>Tengunoibacter tsumagoiensis gen. nov., sp. nov., Dictyobacter kobayashii sp. nov., D. alpinus sp. nov., and D. joshuensis sp. nov. and description of Dictyobacteraceae fam. nov. within the order Ktedonobacterales isolated from Tengu-no-mugimeshi.</title>
        <authorList>
            <person name="Wang C.M."/>
            <person name="Zheng Y."/>
            <person name="Sakai Y."/>
            <person name="Toyoda A."/>
            <person name="Minakuchi Y."/>
            <person name="Abe K."/>
            <person name="Yokota A."/>
            <person name="Yabe S."/>
        </authorList>
    </citation>
    <scope>NUCLEOTIDE SEQUENCE [LARGE SCALE GENOMIC DNA]</scope>
    <source>
        <strain evidence="2">Uno16</strain>
    </source>
</reference>
<dbReference type="RefSeq" id="WP_126627885.1">
    <property type="nucleotide sequence ID" value="NZ_BIFT01000001.1"/>
</dbReference>
<organism evidence="1 2">
    <name type="scientific">Dictyobacter alpinus</name>
    <dbReference type="NCBI Taxonomy" id="2014873"/>
    <lineage>
        <taxon>Bacteria</taxon>
        <taxon>Bacillati</taxon>
        <taxon>Chloroflexota</taxon>
        <taxon>Ktedonobacteria</taxon>
        <taxon>Ktedonobacterales</taxon>
        <taxon>Dictyobacteraceae</taxon>
        <taxon>Dictyobacter</taxon>
    </lineage>
</organism>
<proteinExistence type="predicted"/>
<dbReference type="SUPFAM" id="SSF54427">
    <property type="entry name" value="NTF2-like"/>
    <property type="match status" value="1"/>
</dbReference>
<protein>
    <recommendedName>
        <fullName evidence="3">Nuclear transport factor 2 family protein</fullName>
    </recommendedName>
</protein>
<name>A0A402B848_9CHLR</name>